<feature type="region of interest" description="Disordered" evidence="1">
    <location>
        <begin position="284"/>
        <end position="407"/>
    </location>
</feature>
<evidence type="ECO:0000313" key="4">
    <source>
        <dbReference type="Proteomes" id="UP001190700"/>
    </source>
</evidence>
<dbReference type="SMART" id="SM01065">
    <property type="entry name" value="CBM_2"/>
    <property type="match status" value="1"/>
</dbReference>
<dbReference type="SUPFAM" id="SSF49452">
    <property type="entry name" value="Starch-binding domain-like"/>
    <property type="match status" value="1"/>
</dbReference>
<feature type="compositionally biased region" description="Basic and acidic residues" evidence="1">
    <location>
        <begin position="370"/>
        <end position="379"/>
    </location>
</feature>
<dbReference type="InterPro" id="IPR013783">
    <property type="entry name" value="Ig-like_fold"/>
</dbReference>
<organism evidence="3 4">
    <name type="scientific">Cymbomonas tetramitiformis</name>
    <dbReference type="NCBI Taxonomy" id="36881"/>
    <lineage>
        <taxon>Eukaryota</taxon>
        <taxon>Viridiplantae</taxon>
        <taxon>Chlorophyta</taxon>
        <taxon>Pyramimonadophyceae</taxon>
        <taxon>Pyramimonadales</taxon>
        <taxon>Pyramimonadaceae</taxon>
        <taxon>Cymbomonas</taxon>
    </lineage>
</organism>
<dbReference type="GO" id="GO:0016020">
    <property type="term" value="C:membrane"/>
    <property type="evidence" value="ECO:0007669"/>
    <property type="project" value="TreeGrafter"/>
</dbReference>
<dbReference type="EMBL" id="LGRX02034061">
    <property type="protein sequence ID" value="KAK3238966.1"/>
    <property type="molecule type" value="Genomic_DNA"/>
</dbReference>
<evidence type="ECO:0000256" key="1">
    <source>
        <dbReference type="SAM" id="MobiDB-lite"/>
    </source>
</evidence>
<dbReference type="InterPro" id="IPR002044">
    <property type="entry name" value="CBM20"/>
</dbReference>
<protein>
    <recommendedName>
        <fullName evidence="2">CBM20 domain-containing protein</fullName>
    </recommendedName>
</protein>
<dbReference type="Proteomes" id="UP001190700">
    <property type="component" value="Unassembled WGS sequence"/>
</dbReference>
<dbReference type="AlphaFoldDB" id="A0AAE0BLY1"/>
<evidence type="ECO:0000313" key="3">
    <source>
        <dbReference type="EMBL" id="KAK3238966.1"/>
    </source>
</evidence>
<dbReference type="Gene3D" id="2.60.40.10">
    <property type="entry name" value="Immunoglobulins"/>
    <property type="match status" value="1"/>
</dbReference>
<dbReference type="InterPro" id="IPR013784">
    <property type="entry name" value="Carb-bd-like_fold"/>
</dbReference>
<reference evidence="3 4" key="1">
    <citation type="journal article" date="2015" name="Genome Biol. Evol.">
        <title>Comparative Genomics of a Bacterivorous Green Alga Reveals Evolutionary Causalities and Consequences of Phago-Mixotrophic Mode of Nutrition.</title>
        <authorList>
            <person name="Burns J.A."/>
            <person name="Paasch A."/>
            <person name="Narechania A."/>
            <person name="Kim E."/>
        </authorList>
    </citation>
    <scope>NUCLEOTIDE SEQUENCE [LARGE SCALE GENOMIC DNA]</scope>
    <source>
        <strain evidence="3 4">PLY_AMNH</strain>
    </source>
</reference>
<feature type="compositionally biased region" description="Polar residues" evidence="1">
    <location>
        <begin position="304"/>
        <end position="318"/>
    </location>
</feature>
<keyword evidence="4" id="KW-1185">Reference proteome</keyword>
<dbReference type="CDD" id="cd05467">
    <property type="entry name" value="CBM20"/>
    <property type="match status" value="1"/>
</dbReference>
<sequence length="407" mass="44944">MNCVASPQTLKQATSQARLTQRSSYRGVHMAPPKLKTEKVKAAQGFKVIKIFASEQGDEDMEIANKKPPPLVFKARWLSKDKAKTVDTVQLIKVIFKLQYSGNYGEGIRLVGGHEGLGNWSLDESIQLAWRPGDQWVSEPLELPVDGIFVYKYVVCHDGDANYPLHWQTGNNQVLALCREDAPQVVVHDNWKGDPSMAFTCRPDGTQIVQAEQRILTRVKHADSQLQEAHAVINELSERLKRARYESQALREEARIGANARLSLKSQLAAERNRANRLEAQVKSLIEKEPASEEENMLEEQESRGSSDAVSASTSDGESASEEPRAGGAANPAVVPDTGESRTANDTGREGSRDSVAARPGGEAGFPKESTAERPDKSARPLQPPGQNMSSELFNRPRFNRFTKDSE</sequence>
<comment type="caution">
    <text evidence="3">The sequence shown here is derived from an EMBL/GenBank/DDBJ whole genome shotgun (WGS) entry which is preliminary data.</text>
</comment>
<evidence type="ECO:0000259" key="2">
    <source>
        <dbReference type="PROSITE" id="PS51166"/>
    </source>
</evidence>
<feature type="region of interest" description="Disordered" evidence="1">
    <location>
        <begin position="1"/>
        <end position="26"/>
    </location>
</feature>
<feature type="domain" description="CBM20" evidence="2">
    <location>
        <begin position="86"/>
        <end position="193"/>
    </location>
</feature>
<dbReference type="PANTHER" id="PTHR15048:SF0">
    <property type="entry name" value="STARCH-BINDING DOMAIN-CONTAINING PROTEIN 1"/>
    <property type="match status" value="1"/>
</dbReference>
<dbReference type="GO" id="GO:2001070">
    <property type="term" value="F:starch binding"/>
    <property type="evidence" value="ECO:0007669"/>
    <property type="project" value="InterPro"/>
</dbReference>
<dbReference type="Pfam" id="PF00686">
    <property type="entry name" value="CBM_20"/>
    <property type="match status" value="1"/>
</dbReference>
<feature type="compositionally biased region" description="Polar residues" evidence="1">
    <location>
        <begin position="1"/>
        <end position="24"/>
    </location>
</feature>
<proteinExistence type="predicted"/>
<dbReference type="PROSITE" id="PS51166">
    <property type="entry name" value="CBM20"/>
    <property type="match status" value="1"/>
</dbReference>
<accession>A0AAE0BLY1</accession>
<gene>
    <name evidence="3" type="ORF">CYMTET_51066</name>
</gene>
<name>A0AAE0BLY1_9CHLO</name>
<dbReference type="PANTHER" id="PTHR15048">
    <property type="entry name" value="STARCH-BINDING DOMAIN-CONTAINING PROTEIN 1"/>
    <property type="match status" value="1"/>
</dbReference>